<proteinExistence type="predicted"/>
<protein>
    <submittedName>
        <fullName evidence="1">Putative LOC100572414 [Acyrthosiphon pisum]</fullName>
    </submittedName>
</protein>
<sequence>MRPISGHLYNFFFGTT</sequence>
<reference evidence="1" key="1">
    <citation type="submission" date="2014-05" db="EMBL/GenBank/DDBJ databases">
        <authorList>
            <person name="Chronopoulou M."/>
        </authorList>
    </citation>
    <scope>NUCLEOTIDE SEQUENCE</scope>
    <source>
        <tissue evidence="1">Whole organism</tissue>
    </source>
</reference>
<dbReference type="AlphaFoldDB" id="A0A0K2VAK3"/>
<dbReference type="EMBL" id="HACA01030212">
    <property type="protein sequence ID" value="CDW47573.1"/>
    <property type="molecule type" value="Transcribed_RNA"/>
</dbReference>
<organism evidence="1">
    <name type="scientific">Lepeophtheirus salmonis</name>
    <name type="common">Salmon louse</name>
    <name type="synonym">Caligus salmonis</name>
    <dbReference type="NCBI Taxonomy" id="72036"/>
    <lineage>
        <taxon>Eukaryota</taxon>
        <taxon>Metazoa</taxon>
        <taxon>Ecdysozoa</taxon>
        <taxon>Arthropoda</taxon>
        <taxon>Crustacea</taxon>
        <taxon>Multicrustacea</taxon>
        <taxon>Hexanauplia</taxon>
        <taxon>Copepoda</taxon>
        <taxon>Siphonostomatoida</taxon>
        <taxon>Caligidae</taxon>
        <taxon>Lepeophtheirus</taxon>
    </lineage>
</organism>
<accession>A0A0K2VAK3</accession>
<name>A0A0K2VAK3_LEPSM</name>
<evidence type="ECO:0000313" key="1">
    <source>
        <dbReference type="EMBL" id="CDW47573.1"/>
    </source>
</evidence>